<comment type="caution">
    <text evidence="1">The sequence shown here is derived from an EMBL/GenBank/DDBJ whole genome shotgun (WGS) entry which is preliminary data.</text>
</comment>
<name>A0AAE1A1N6_9GAST</name>
<evidence type="ECO:0000313" key="1">
    <source>
        <dbReference type="EMBL" id="KAK3779001.1"/>
    </source>
</evidence>
<keyword evidence="2" id="KW-1185">Reference proteome</keyword>
<proteinExistence type="predicted"/>
<accession>A0AAE1A1N6</accession>
<dbReference type="AlphaFoldDB" id="A0AAE1A1N6"/>
<protein>
    <submittedName>
        <fullName evidence="1">Uncharacterized protein</fullName>
    </submittedName>
</protein>
<reference evidence="1" key="1">
    <citation type="journal article" date="2023" name="G3 (Bethesda)">
        <title>A reference genome for the long-term kleptoplast-retaining sea slug Elysia crispata morphotype clarki.</title>
        <authorList>
            <person name="Eastman K.E."/>
            <person name="Pendleton A.L."/>
            <person name="Shaikh M.A."/>
            <person name="Suttiyut T."/>
            <person name="Ogas R."/>
            <person name="Tomko P."/>
            <person name="Gavelis G."/>
            <person name="Widhalm J.R."/>
            <person name="Wisecaver J.H."/>
        </authorList>
    </citation>
    <scope>NUCLEOTIDE SEQUENCE</scope>
    <source>
        <strain evidence="1">ECLA1</strain>
    </source>
</reference>
<sequence length="81" mass="9535">MRSLNTCKPYYAWEGKHQRHERAQEPEQSSGTYFRATNLTRKPYHVVDSAWYNKQQTCEEYGYERQKKDVPMPGIEPGPPG</sequence>
<evidence type="ECO:0000313" key="2">
    <source>
        <dbReference type="Proteomes" id="UP001283361"/>
    </source>
</evidence>
<organism evidence="1 2">
    <name type="scientific">Elysia crispata</name>
    <name type="common">lettuce slug</name>
    <dbReference type="NCBI Taxonomy" id="231223"/>
    <lineage>
        <taxon>Eukaryota</taxon>
        <taxon>Metazoa</taxon>
        <taxon>Spiralia</taxon>
        <taxon>Lophotrochozoa</taxon>
        <taxon>Mollusca</taxon>
        <taxon>Gastropoda</taxon>
        <taxon>Heterobranchia</taxon>
        <taxon>Euthyneura</taxon>
        <taxon>Panpulmonata</taxon>
        <taxon>Sacoglossa</taxon>
        <taxon>Placobranchoidea</taxon>
        <taxon>Plakobranchidae</taxon>
        <taxon>Elysia</taxon>
    </lineage>
</organism>
<gene>
    <name evidence="1" type="ORF">RRG08_034259</name>
</gene>
<dbReference type="Proteomes" id="UP001283361">
    <property type="component" value="Unassembled WGS sequence"/>
</dbReference>
<dbReference type="EMBL" id="JAWDGP010002890">
    <property type="protein sequence ID" value="KAK3779001.1"/>
    <property type="molecule type" value="Genomic_DNA"/>
</dbReference>